<gene>
    <name evidence="1" type="ORF">PIIN_08856</name>
</gene>
<dbReference type="EMBL" id="CAFZ01000368">
    <property type="protein sequence ID" value="CCA74886.1"/>
    <property type="molecule type" value="Genomic_DNA"/>
</dbReference>
<dbReference type="OrthoDB" id="3165318at2759"/>
<name>G4TU93_SERID</name>
<dbReference type="OMA" id="TRWILSK"/>
<accession>G4TU93</accession>
<dbReference type="HOGENOM" id="CLU_103053_1_0_1"/>
<dbReference type="eggNOG" id="ENOG502R0SI">
    <property type="taxonomic scope" value="Eukaryota"/>
</dbReference>
<dbReference type="InParanoid" id="G4TU93"/>
<proteinExistence type="predicted"/>
<sequence>MSNRFKRVIIIKTPGVAKGGTLLFTFKPLDRIGLKQKKVAWKVIPFAANAKKRAQVEYVNQLAFIAPQVSDGNRINPSTYEAVNVGDAVSYDLDGDGQLVINEADDLKRPDFITARNNTRKIQDIAIGLQPKPRKDPEPILYFPKVGNTTMVVAKYHPILRAYMTSDYQESEVISGEIQTGLMWERDLSQLPDTSSWILTYDDDSGMYNLAPDDDN</sequence>
<organism evidence="1 2">
    <name type="scientific">Serendipita indica (strain DSM 11827)</name>
    <name type="common">Root endophyte fungus</name>
    <name type="synonym">Piriformospora indica</name>
    <dbReference type="NCBI Taxonomy" id="1109443"/>
    <lineage>
        <taxon>Eukaryota</taxon>
        <taxon>Fungi</taxon>
        <taxon>Dikarya</taxon>
        <taxon>Basidiomycota</taxon>
        <taxon>Agaricomycotina</taxon>
        <taxon>Agaricomycetes</taxon>
        <taxon>Sebacinales</taxon>
        <taxon>Serendipitaceae</taxon>
        <taxon>Serendipita</taxon>
    </lineage>
</organism>
<reference evidence="1 2" key="1">
    <citation type="journal article" date="2011" name="PLoS Pathog.">
        <title>Endophytic Life Strategies Decoded by Genome and Transcriptome Analyses of the Mutualistic Root Symbiont Piriformospora indica.</title>
        <authorList>
            <person name="Zuccaro A."/>
            <person name="Lahrmann U."/>
            <person name="Guldener U."/>
            <person name="Langen G."/>
            <person name="Pfiffi S."/>
            <person name="Biedenkopf D."/>
            <person name="Wong P."/>
            <person name="Samans B."/>
            <person name="Grimm C."/>
            <person name="Basiewicz M."/>
            <person name="Murat C."/>
            <person name="Martin F."/>
            <person name="Kogel K.H."/>
        </authorList>
    </citation>
    <scope>NUCLEOTIDE SEQUENCE [LARGE SCALE GENOMIC DNA]</scope>
    <source>
        <strain evidence="1 2">DSM 11827</strain>
    </source>
</reference>
<evidence type="ECO:0000313" key="2">
    <source>
        <dbReference type="Proteomes" id="UP000007148"/>
    </source>
</evidence>
<comment type="caution">
    <text evidence="1">The sequence shown here is derived from an EMBL/GenBank/DDBJ whole genome shotgun (WGS) entry which is preliminary data.</text>
</comment>
<evidence type="ECO:0000313" key="1">
    <source>
        <dbReference type="EMBL" id="CCA74886.1"/>
    </source>
</evidence>
<dbReference type="Proteomes" id="UP000007148">
    <property type="component" value="Unassembled WGS sequence"/>
</dbReference>
<dbReference type="AlphaFoldDB" id="G4TU93"/>
<keyword evidence="2" id="KW-1185">Reference proteome</keyword>
<protein>
    <submittedName>
        <fullName evidence="1">Uncharacterized protein</fullName>
    </submittedName>
</protein>